<dbReference type="GO" id="GO:0004338">
    <property type="term" value="F:glucan exo-1,3-beta-glucosidase activity"/>
    <property type="evidence" value="ECO:0007669"/>
    <property type="project" value="TreeGrafter"/>
</dbReference>
<keyword evidence="4" id="KW-0961">Cell wall biogenesis/degradation</keyword>
<dbReference type="Gene3D" id="3.20.20.80">
    <property type="entry name" value="Glycosidases"/>
    <property type="match status" value="1"/>
</dbReference>
<evidence type="ECO:0000256" key="1">
    <source>
        <dbReference type="ARBA" id="ARBA00005641"/>
    </source>
</evidence>
<dbReference type="Proteomes" id="UP000076837">
    <property type="component" value="Unassembled WGS sequence"/>
</dbReference>
<keyword evidence="3 5" id="KW-0326">Glycosidase</keyword>
<dbReference type="Pfam" id="PF00150">
    <property type="entry name" value="Cellulase"/>
    <property type="match status" value="1"/>
</dbReference>
<dbReference type="STRING" id="5454.A0A163M879"/>
<dbReference type="InterPro" id="IPR050386">
    <property type="entry name" value="Glycosyl_hydrolase_5"/>
</dbReference>
<dbReference type="GO" id="GO:1904541">
    <property type="term" value="P:fungal-type cell wall disassembly involved in conjugation with cellular fusion"/>
    <property type="evidence" value="ECO:0007669"/>
    <property type="project" value="EnsemblFungi"/>
</dbReference>
<name>A0A163M879_DIDRA</name>
<evidence type="ECO:0000313" key="7">
    <source>
        <dbReference type="Proteomes" id="UP000076837"/>
    </source>
</evidence>
<dbReference type="GO" id="GO:0000935">
    <property type="term" value="C:division septum"/>
    <property type="evidence" value="ECO:0007669"/>
    <property type="project" value="EnsemblFungi"/>
</dbReference>
<dbReference type="PANTHER" id="PTHR31297:SF8">
    <property type="entry name" value="GLYCOSIDE HYDROLASE FAMILY 5 DOMAIN-CONTAINING PROTEIN"/>
    <property type="match status" value="1"/>
</dbReference>
<comment type="caution">
    <text evidence="6">The sequence shown here is derived from an EMBL/GenBank/DDBJ whole genome shotgun (WGS) entry which is preliminary data.</text>
</comment>
<evidence type="ECO:0000256" key="5">
    <source>
        <dbReference type="RuleBase" id="RU361153"/>
    </source>
</evidence>
<reference evidence="6 7" key="1">
    <citation type="journal article" date="2016" name="Sci. Rep.">
        <title>Draft genome sequencing and secretome analysis of fungal phytopathogen Ascochyta rabiei provides insight into the necrotrophic effector repertoire.</title>
        <authorList>
            <person name="Verma S."/>
            <person name="Gazara R.K."/>
            <person name="Nizam S."/>
            <person name="Parween S."/>
            <person name="Chattopadhyay D."/>
            <person name="Verma P.K."/>
        </authorList>
    </citation>
    <scope>NUCLEOTIDE SEQUENCE [LARGE SCALE GENOMIC DNA]</scope>
    <source>
        <strain evidence="6 7">ArDII</strain>
    </source>
</reference>
<comment type="similarity">
    <text evidence="1 5">Belongs to the glycosyl hydrolase 5 (cellulase A) family.</text>
</comment>
<evidence type="ECO:0000256" key="3">
    <source>
        <dbReference type="ARBA" id="ARBA00023295"/>
    </source>
</evidence>
<dbReference type="GO" id="GO:0070879">
    <property type="term" value="P:fungal-type cell wall beta-glucan metabolic process"/>
    <property type="evidence" value="ECO:0007669"/>
    <property type="project" value="EnsemblFungi"/>
</dbReference>
<evidence type="ECO:0000313" key="6">
    <source>
        <dbReference type="EMBL" id="KZM28483.1"/>
    </source>
</evidence>
<evidence type="ECO:0000256" key="4">
    <source>
        <dbReference type="ARBA" id="ARBA00023316"/>
    </source>
</evidence>
<dbReference type="OrthoDB" id="62120at2759"/>
<evidence type="ECO:0000256" key="2">
    <source>
        <dbReference type="ARBA" id="ARBA00022801"/>
    </source>
</evidence>
<dbReference type="GO" id="GO:0009251">
    <property type="term" value="P:glucan catabolic process"/>
    <property type="evidence" value="ECO:0007669"/>
    <property type="project" value="TreeGrafter"/>
</dbReference>
<dbReference type="InterPro" id="IPR017853">
    <property type="entry name" value="GH"/>
</dbReference>
<dbReference type="EMBL" id="JYNV01000015">
    <property type="protein sequence ID" value="KZM28483.1"/>
    <property type="molecule type" value="Genomic_DNA"/>
</dbReference>
<proteinExistence type="inferred from homology"/>
<accession>A0A163M879</accession>
<dbReference type="GO" id="GO:0009986">
    <property type="term" value="C:cell surface"/>
    <property type="evidence" value="ECO:0007669"/>
    <property type="project" value="TreeGrafter"/>
</dbReference>
<dbReference type="PANTHER" id="PTHR31297">
    <property type="entry name" value="GLUCAN ENDO-1,6-BETA-GLUCOSIDASE B"/>
    <property type="match status" value="1"/>
</dbReference>
<dbReference type="InterPro" id="IPR001547">
    <property type="entry name" value="Glyco_hydro_5"/>
</dbReference>
<dbReference type="AlphaFoldDB" id="A0A163M879"/>
<organism evidence="6 7">
    <name type="scientific">Didymella rabiei</name>
    <name type="common">Chickpea ascochyta blight fungus</name>
    <name type="synonym">Mycosphaerella rabiei</name>
    <dbReference type="NCBI Taxonomy" id="5454"/>
    <lineage>
        <taxon>Eukaryota</taxon>
        <taxon>Fungi</taxon>
        <taxon>Dikarya</taxon>
        <taxon>Ascomycota</taxon>
        <taxon>Pezizomycotina</taxon>
        <taxon>Dothideomycetes</taxon>
        <taxon>Pleosporomycetidae</taxon>
        <taxon>Pleosporales</taxon>
        <taxon>Pleosporineae</taxon>
        <taxon>Didymellaceae</taxon>
        <taxon>Ascochyta</taxon>
    </lineage>
</organism>
<gene>
    <name evidence="6" type="ORF">ST47_g326</name>
</gene>
<keyword evidence="7" id="KW-1185">Reference proteome</keyword>
<dbReference type="GO" id="GO:0046557">
    <property type="term" value="F:glucan endo-1,6-beta-glucosidase activity"/>
    <property type="evidence" value="ECO:0007669"/>
    <property type="project" value="EnsemblFungi"/>
</dbReference>
<protein>
    <submittedName>
        <fullName evidence="6">Hydrolase</fullName>
    </submittedName>
</protein>
<dbReference type="SUPFAM" id="SSF51445">
    <property type="entry name" value="(Trans)glycosidases"/>
    <property type="match status" value="1"/>
</dbReference>
<sequence length="425" mass="47291">MRLRATLSAILVSASALVHAAPSSTSQKRSVDFNWGSTKVRGVNLGGWLVLEPFITPSMFESHSTPDYAVIDEWTLCEKLGKQGCYDALKPHWDSFVSLQDFQKIRDAGFNMVRIPIGYWSYVEPWGPFTSGAAPYLDKAITWARETGLKVVIDLHGAPKSQNGFDHSGQKLAYPAWGDADSLAYTHQTLTILNDKYAKPDMQDVVVAIQPLNEPFLAMVPQDTVRQFYRDAFYNLREVSDTPVMFHDGFVDPSWMNGFLTPQDNGAQGVIVDHHQYQIFGDGLVGMGVEQHLGMACNAVDTYATSDKWTIVGEWSGALTDCARHLNGFASGSRMEGSYAGASYVGSCTGKSGQVDAWSQAWKDSVRRYIEVQLDAFEAKTQGWVFWNFKTEGSAGEWDLFQLLDGGVFPQPLEGRKFEKYCTNF</sequence>
<dbReference type="GO" id="GO:0005576">
    <property type="term" value="C:extracellular region"/>
    <property type="evidence" value="ECO:0007669"/>
    <property type="project" value="EnsemblFungi"/>
</dbReference>
<keyword evidence="2 5" id="KW-0378">Hydrolase</keyword>
<dbReference type="GO" id="GO:1990819">
    <property type="term" value="C:mating projection actin fusion focus"/>
    <property type="evidence" value="ECO:0007669"/>
    <property type="project" value="EnsemblFungi"/>
</dbReference>